<protein>
    <recommendedName>
        <fullName evidence="5">Agenet domain-containing protein</fullName>
    </recommendedName>
</protein>
<dbReference type="PANTHER" id="PTHR31917:SF50">
    <property type="entry name" value="DUF724 DOMAIN-CONTAINING PROTEIN 1-RELATED"/>
    <property type="match status" value="1"/>
</dbReference>
<dbReference type="SMART" id="SM00743">
    <property type="entry name" value="Agenet"/>
    <property type="match status" value="4"/>
</dbReference>
<evidence type="ECO:0000256" key="2">
    <source>
        <dbReference type="ARBA" id="ARBA00022604"/>
    </source>
</evidence>
<dbReference type="InterPro" id="IPR007930">
    <property type="entry name" value="DUF724"/>
</dbReference>
<keyword evidence="7" id="KW-1185">Reference proteome</keyword>
<dbReference type="Pfam" id="PF05266">
    <property type="entry name" value="DUF724"/>
    <property type="match status" value="1"/>
</dbReference>
<feature type="region of interest" description="Disordered" evidence="4">
    <location>
        <begin position="503"/>
        <end position="604"/>
    </location>
</feature>
<feature type="coiled-coil region" evidence="3">
    <location>
        <begin position="718"/>
        <end position="779"/>
    </location>
</feature>
<feature type="domain" description="Agenet" evidence="5">
    <location>
        <begin position="299"/>
        <end position="355"/>
    </location>
</feature>
<feature type="compositionally biased region" description="Acidic residues" evidence="4">
    <location>
        <begin position="196"/>
        <end position="262"/>
    </location>
</feature>
<dbReference type="InterPro" id="IPR014002">
    <property type="entry name" value="Agenet_dom_plant"/>
</dbReference>
<dbReference type="Proteomes" id="UP001642260">
    <property type="component" value="Unassembled WGS sequence"/>
</dbReference>
<reference evidence="6 7" key="1">
    <citation type="submission" date="2022-03" db="EMBL/GenBank/DDBJ databases">
        <authorList>
            <person name="Macdonald S."/>
            <person name="Ahmed S."/>
            <person name="Newling K."/>
        </authorList>
    </citation>
    <scope>NUCLEOTIDE SEQUENCE [LARGE SCALE GENOMIC DNA]</scope>
</reference>
<keyword evidence="1" id="KW-0813">Transport</keyword>
<dbReference type="EMBL" id="CAKOAT010116488">
    <property type="protein sequence ID" value="CAH8331075.1"/>
    <property type="molecule type" value="Genomic_DNA"/>
</dbReference>
<feature type="region of interest" description="Disordered" evidence="4">
    <location>
        <begin position="196"/>
        <end position="266"/>
    </location>
</feature>
<keyword evidence="3" id="KW-0175">Coiled coil</keyword>
<feature type="compositionally biased region" description="Low complexity" evidence="4">
    <location>
        <begin position="520"/>
        <end position="529"/>
    </location>
</feature>
<dbReference type="InterPro" id="IPR008395">
    <property type="entry name" value="Agenet-like_dom"/>
</dbReference>
<feature type="domain" description="Agenet" evidence="5">
    <location>
        <begin position="441"/>
        <end position="497"/>
    </location>
</feature>
<evidence type="ECO:0000259" key="5">
    <source>
        <dbReference type="SMART" id="SM00743"/>
    </source>
</evidence>
<proteinExistence type="predicted"/>
<dbReference type="Pfam" id="PF05641">
    <property type="entry name" value="Agenet"/>
    <property type="match status" value="1"/>
</dbReference>
<comment type="caution">
    <text evidence="6">The sequence shown here is derived from an EMBL/GenBank/DDBJ whole genome shotgun (WGS) entry which is preliminary data.</text>
</comment>
<organism evidence="6 7">
    <name type="scientific">Eruca vesicaria subsp. sativa</name>
    <name type="common">Garden rocket</name>
    <name type="synonym">Eruca sativa</name>
    <dbReference type="NCBI Taxonomy" id="29727"/>
    <lineage>
        <taxon>Eukaryota</taxon>
        <taxon>Viridiplantae</taxon>
        <taxon>Streptophyta</taxon>
        <taxon>Embryophyta</taxon>
        <taxon>Tracheophyta</taxon>
        <taxon>Spermatophyta</taxon>
        <taxon>Magnoliopsida</taxon>
        <taxon>eudicotyledons</taxon>
        <taxon>Gunneridae</taxon>
        <taxon>Pentapetalae</taxon>
        <taxon>rosids</taxon>
        <taxon>malvids</taxon>
        <taxon>Brassicales</taxon>
        <taxon>Brassicaceae</taxon>
        <taxon>Brassiceae</taxon>
        <taxon>Eruca</taxon>
    </lineage>
</organism>
<dbReference type="CDD" id="cd20405">
    <property type="entry name" value="Tudor_Agenet_AtDUF_rpt1_3"/>
    <property type="match status" value="1"/>
</dbReference>
<feature type="domain" description="Agenet" evidence="5">
    <location>
        <begin position="366"/>
        <end position="439"/>
    </location>
</feature>
<evidence type="ECO:0000256" key="3">
    <source>
        <dbReference type="SAM" id="Coils"/>
    </source>
</evidence>
<dbReference type="AlphaFoldDB" id="A0ABC8JKM4"/>
<dbReference type="CDD" id="cd20406">
    <property type="entry name" value="Tudor_Agenet_AtDUF_rpt2_4"/>
    <property type="match status" value="1"/>
</dbReference>
<evidence type="ECO:0000313" key="7">
    <source>
        <dbReference type="Proteomes" id="UP001642260"/>
    </source>
</evidence>
<feature type="compositionally biased region" description="Polar residues" evidence="4">
    <location>
        <begin position="537"/>
        <end position="559"/>
    </location>
</feature>
<evidence type="ECO:0000256" key="1">
    <source>
        <dbReference type="ARBA" id="ARBA00022448"/>
    </source>
</evidence>
<sequence length="799" mass="91427">MRSTPSERLSLMEGSKFEITYTKNRFKKVWYKAIIELEPPQTKPKSSSRQQQQRCVRLLKDDSLSPLTAFTHTASFRPVSTRHFESRVDIKVGSIVDANHKGGWWVGLVVKEVGDDEFLVLFESLPPDVVLFGRDKLRVHLDWVNETLWVLPGRNLQFLKRLQEKPMFVSGAMVEVSDKVDKGGVVWVPAMIIKEAEDEKEEENTEDVDEEEKDEDEEENKDEDKEDEDEDEDEEEEDEDVDKEDEDEKEEEEDDEEGDDDDDKKYIVKVCVNPSSFKGPNKTVDMRRIRPRPPPFTAEELKSVEYIEVFQGTSWRQGRVTGQMSYGWCKVILEATNKVVSFRLSDIRPSKVWQNGIWKLLEHDKSMFTSGEVVEVSGKIDKAEFVWFPAMIIKEIDDNDEKKYIVEVCDIPLNCEVIKKRPNKTVDIPSVRPRPPPFLAEELNSVDYVEVFQGKSWRQGRVTGNVCNGWYEVRLEATNKVVRFRLVDIRPSKVWEHGVWKPRESPLTQGSVDEMDDSGNTFSPVSNSPPVTPSPGITATSLIQTRENPMESPLSQGSVNEMDESANESGSSITPSPAITATPLIQTPENGTREDNNRKRKREQFSCSVEDIDEENEAKEDITVVLPFEKKLPIWKTVESMEVFKTFPQSPHFTPLLEIREDAREMSAVGMMLTFSGLLEEVKALKLNNPISSLNSLSDSFAELEKHGFDVKVPMLRISKLLSLIDRQAKKMEELEGAEKVTAEKERNKVENERKILELQKLNEEADKEITQSKSCEAKIGQQLEDVKLQFHTTASAPW</sequence>
<name>A0ABC8JKM4_ERUVS</name>
<evidence type="ECO:0000313" key="6">
    <source>
        <dbReference type="EMBL" id="CAH8331075.1"/>
    </source>
</evidence>
<accession>A0ABC8JKM4</accession>
<feature type="compositionally biased region" description="Polar residues" evidence="4">
    <location>
        <begin position="567"/>
        <end position="590"/>
    </location>
</feature>
<feature type="domain" description="Agenet" evidence="5">
    <location>
        <begin position="88"/>
        <end position="145"/>
    </location>
</feature>
<evidence type="ECO:0000256" key="4">
    <source>
        <dbReference type="SAM" id="MobiDB-lite"/>
    </source>
</evidence>
<keyword evidence="2" id="KW-0341">Growth regulation</keyword>
<dbReference type="PANTHER" id="PTHR31917">
    <property type="entry name" value="AGENET DOMAIN-CONTAINING PROTEIN-RELATED"/>
    <property type="match status" value="1"/>
</dbReference>
<gene>
    <name evidence="6" type="ORF">ERUC_LOCUS12273</name>
</gene>